<accession>D8P3A5</accession>
<dbReference type="EMBL" id="FP885907">
    <property type="protein sequence ID" value="CBJ53391.1"/>
    <property type="molecule type" value="Genomic_DNA"/>
</dbReference>
<geneLocation type="plasmid" evidence="1">
    <name>RCFBPv3_mp</name>
</geneLocation>
<name>D8P3A5_RALSL</name>
<dbReference type="AlphaFoldDB" id="D8P3A5"/>
<evidence type="ECO:0000313" key="1">
    <source>
        <dbReference type="EMBL" id="CBJ53391.1"/>
    </source>
</evidence>
<proteinExistence type="predicted"/>
<reference evidence="1" key="1">
    <citation type="journal article" date="2010" name="BMC Genomics">
        <title>Genomes of three tomato pathogens within the Ralstonia solanacearum species complex reveal significant evolutionary divergence.</title>
        <authorList>
            <person name="Remenant B."/>
            <person name="Coupat-Goutaland B."/>
            <person name="Guidot A."/>
            <person name="Cellier G."/>
            <person name="Wicker E."/>
            <person name="Allen C."/>
            <person name="Fegan M."/>
            <person name="Pruvost O."/>
            <person name="Elbaz M."/>
            <person name="Calteau A."/>
            <person name="Salvignol G."/>
            <person name="Mornico D."/>
            <person name="Mangenot S."/>
            <person name="Barbe V."/>
            <person name="Medigue C."/>
            <person name="Prior P."/>
        </authorList>
    </citation>
    <scope>NUCLEOTIDE SEQUENCE [LARGE SCALE GENOMIC DNA]</scope>
    <source>
        <strain evidence="1">CFBP2957</strain>
        <plasmid evidence="1">RCFBPv3_mp</plasmid>
    </source>
</reference>
<keyword evidence="1" id="KW-0614">Plasmid</keyword>
<reference evidence="1" key="2">
    <citation type="submission" date="2010-02" db="EMBL/GenBank/DDBJ databases">
        <authorList>
            <person name="Genoscope - CEA"/>
        </authorList>
    </citation>
    <scope>NUCLEOTIDE SEQUENCE</scope>
    <source>
        <strain evidence="1">CFBP2957</strain>
        <plasmid evidence="1">RCFBPv3_mp</plasmid>
    </source>
</reference>
<protein>
    <submittedName>
        <fullName evidence="1">Uncharacterized protein</fullName>
    </submittedName>
</protein>
<sequence length="57" mass="6639">MRSVRCNPEGYMPARKIHVGFISHAWSYHDDYDRLTQIFAASPNFNFCNSSMPDKTQ</sequence>
<organism evidence="1">
    <name type="scientific">Ralstonia solanacearum CFBP2957</name>
    <dbReference type="NCBI Taxonomy" id="859656"/>
    <lineage>
        <taxon>Bacteria</taxon>
        <taxon>Pseudomonadati</taxon>
        <taxon>Pseudomonadota</taxon>
        <taxon>Betaproteobacteria</taxon>
        <taxon>Burkholderiales</taxon>
        <taxon>Burkholderiaceae</taxon>
        <taxon>Ralstonia</taxon>
        <taxon>Ralstonia solanacearum species complex</taxon>
    </lineage>
</organism>
<gene>
    <name evidence="1" type="ORF">RCFBP_mp10604</name>
</gene>